<comment type="caution">
    <text evidence="2">The sequence shown here is derived from an EMBL/GenBank/DDBJ whole genome shotgun (WGS) entry which is preliminary data.</text>
</comment>
<keyword evidence="3" id="KW-1185">Reference proteome</keyword>
<proteinExistence type="predicted"/>
<evidence type="ECO:0000313" key="3">
    <source>
        <dbReference type="Proteomes" id="UP000176998"/>
    </source>
</evidence>
<sequence length="227" mass="26222">MTCEDILSGNLAPEDDFICTIVHVTPRHPQALAMQAFLEKFLETEDKAFDIYLGLSNTSTQTAFRCSAPFDVLDEEEETTFYIIDASDRWNEGLGILARFRESDAVEYEDGLYCDAFDNFDFRWKELTYLGVMGDSKYLEQDLIQQIHDDMNDQEKEFASRSIPLEEKQTYHNVTWLDCQAYNDETFGDRHEGSVVLGTQDQVYPPSHEEYSSLDSQSLHQEAEKDE</sequence>
<reference evidence="2 3" key="1">
    <citation type="submission" date="2016-09" db="EMBL/GenBank/DDBJ databases">
        <authorList>
            <person name="Capua I."/>
            <person name="De Benedictis P."/>
            <person name="Joannis T."/>
            <person name="Lombin L.H."/>
            <person name="Cattoli G."/>
        </authorList>
    </citation>
    <scope>NUCLEOTIDE SEQUENCE [LARGE SCALE GENOMIC DNA]</scope>
    <source>
        <strain evidence="2 3">IMI 309357</strain>
    </source>
</reference>
<organism evidence="2 3">
    <name type="scientific">Colletotrichum orchidophilum</name>
    <dbReference type="NCBI Taxonomy" id="1209926"/>
    <lineage>
        <taxon>Eukaryota</taxon>
        <taxon>Fungi</taxon>
        <taxon>Dikarya</taxon>
        <taxon>Ascomycota</taxon>
        <taxon>Pezizomycotina</taxon>
        <taxon>Sordariomycetes</taxon>
        <taxon>Hypocreomycetidae</taxon>
        <taxon>Glomerellales</taxon>
        <taxon>Glomerellaceae</taxon>
        <taxon>Colletotrichum</taxon>
    </lineage>
</organism>
<evidence type="ECO:0000313" key="2">
    <source>
        <dbReference type="EMBL" id="OHE99423.1"/>
    </source>
</evidence>
<feature type="region of interest" description="Disordered" evidence="1">
    <location>
        <begin position="204"/>
        <end position="227"/>
    </location>
</feature>
<name>A0A1G4BDI1_9PEZI</name>
<gene>
    <name evidence="2" type="ORF">CORC01_05223</name>
</gene>
<dbReference type="Proteomes" id="UP000176998">
    <property type="component" value="Unassembled WGS sequence"/>
</dbReference>
<dbReference type="RefSeq" id="XP_022476572.1">
    <property type="nucleotide sequence ID" value="XM_022616867.1"/>
</dbReference>
<dbReference type="GeneID" id="34558377"/>
<dbReference type="AlphaFoldDB" id="A0A1G4BDI1"/>
<accession>A0A1G4BDI1</accession>
<protein>
    <submittedName>
        <fullName evidence="2">Uncharacterized protein</fullName>
    </submittedName>
</protein>
<dbReference type="EMBL" id="MJBS01000036">
    <property type="protein sequence ID" value="OHE99423.1"/>
    <property type="molecule type" value="Genomic_DNA"/>
</dbReference>
<dbReference type="OrthoDB" id="4848174at2759"/>
<evidence type="ECO:0000256" key="1">
    <source>
        <dbReference type="SAM" id="MobiDB-lite"/>
    </source>
</evidence>